<dbReference type="SUPFAM" id="SSF51905">
    <property type="entry name" value="FAD/NAD(P)-binding domain"/>
    <property type="match status" value="1"/>
</dbReference>
<gene>
    <name evidence="7" type="ORF">C8N29_103195</name>
</gene>
<evidence type="ECO:0000256" key="2">
    <source>
        <dbReference type="ARBA" id="ARBA00022630"/>
    </source>
</evidence>
<dbReference type="InterPro" id="IPR023753">
    <property type="entry name" value="FAD/NAD-binding_dom"/>
</dbReference>
<dbReference type="AlphaFoldDB" id="A0A2T5J1X4"/>
<dbReference type="PRINTS" id="PR00368">
    <property type="entry name" value="FADPNR"/>
</dbReference>
<feature type="domain" description="FAD/NAD(P)-binding" evidence="5">
    <location>
        <begin position="6"/>
        <end position="301"/>
    </location>
</feature>
<feature type="domain" description="Reductase C-terminal" evidence="6">
    <location>
        <begin position="320"/>
        <end position="404"/>
    </location>
</feature>
<evidence type="ECO:0000313" key="7">
    <source>
        <dbReference type="EMBL" id="PTQ90442.1"/>
    </source>
</evidence>
<evidence type="ECO:0000259" key="6">
    <source>
        <dbReference type="Pfam" id="PF14759"/>
    </source>
</evidence>
<keyword evidence="3" id="KW-0274">FAD</keyword>
<organism evidence="7 8">
    <name type="scientific">Agitococcus lubricus</name>
    <dbReference type="NCBI Taxonomy" id="1077255"/>
    <lineage>
        <taxon>Bacteria</taxon>
        <taxon>Pseudomonadati</taxon>
        <taxon>Pseudomonadota</taxon>
        <taxon>Gammaproteobacteria</taxon>
        <taxon>Moraxellales</taxon>
        <taxon>Moraxellaceae</taxon>
        <taxon>Agitococcus</taxon>
    </lineage>
</organism>
<dbReference type="RefSeq" id="WP_107864881.1">
    <property type="nucleotide sequence ID" value="NZ_QAON01000003.1"/>
</dbReference>
<comment type="cofactor">
    <cofactor evidence="1">
        <name>FAD</name>
        <dbReference type="ChEBI" id="CHEBI:57692"/>
    </cofactor>
</comment>
<dbReference type="OrthoDB" id="9802028at2"/>
<protein>
    <submittedName>
        <fullName evidence="7">3-phenylpropionate/trans-cinnamate dioxygenase ferredoxin reductase subunit</fullName>
    </submittedName>
</protein>
<dbReference type="GO" id="GO:0005737">
    <property type="term" value="C:cytoplasm"/>
    <property type="evidence" value="ECO:0007669"/>
    <property type="project" value="TreeGrafter"/>
</dbReference>
<dbReference type="Pfam" id="PF07992">
    <property type="entry name" value="Pyr_redox_2"/>
    <property type="match status" value="1"/>
</dbReference>
<evidence type="ECO:0000313" key="8">
    <source>
        <dbReference type="Proteomes" id="UP000244223"/>
    </source>
</evidence>
<comment type="caution">
    <text evidence="7">The sequence shown here is derived from an EMBL/GenBank/DDBJ whole genome shotgun (WGS) entry which is preliminary data.</text>
</comment>
<accession>A0A2T5J1X4</accession>
<keyword evidence="4" id="KW-0560">Oxidoreductase</keyword>
<name>A0A2T5J1X4_9GAMM</name>
<dbReference type="GO" id="GO:0016651">
    <property type="term" value="F:oxidoreductase activity, acting on NAD(P)H"/>
    <property type="evidence" value="ECO:0007669"/>
    <property type="project" value="TreeGrafter"/>
</dbReference>
<dbReference type="PRINTS" id="PR00411">
    <property type="entry name" value="PNDRDTASEI"/>
</dbReference>
<dbReference type="GO" id="GO:0051213">
    <property type="term" value="F:dioxygenase activity"/>
    <property type="evidence" value="ECO:0007669"/>
    <property type="project" value="UniProtKB-KW"/>
</dbReference>
<dbReference type="Gene3D" id="3.30.390.30">
    <property type="match status" value="1"/>
</dbReference>
<evidence type="ECO:0000259" key="5">
    <source>
        <dbReference type="Pfam" id="PF07992"/>
    </source>
</evidence>
<dbReference type="Proteomes" id="UP000244223">
    <property type="component" value="Unassembled WGS sequence"/>
</dbReference>
<keyword evidence="7" id="KW-0223">Dioxygenase</keyword>
<evidence type="ECO:0000256" key="4">
    <source>
        <dbReference type="ARBA" id="ARBA00023002"/>
    </source>
</evidence>
<dbReference type="SUPFAM" id="SSF55424">
    <property type="entry name" value="FAD/NAD-linked reductases, dimerisation (C-terminal) domain"/>
    <property type="match status" value="1"/>
</dbReference>
<keyword evidence="8" id="KW-1185">Reference proteome</keyword>
<dbReference type="Pfam" id="PF14759">
    <property type="entry name" value="Reductase_C"/>
    <property type="match status" value="1"/>
</dbReference>
<dbReference type="PANTHER" id="PTHR43557">
    <property type="entry name" value="APOPTOSIS-INDUCING FACTOR 1"/>
    <property type="match status" value="1"/>
</dbReference>
<dbReference type="InterPro" id="IPR036188">
    <property type="entry name" value="FAD/NAD-bd_sf"/>
</dbReference>
<keyword evidence="2" id="KW-0285">Flavoprotein</keyword>
<evidence type="ECO:0000256" key="3">
    <source>
        <dbReference type="ARBA" id="ARBA00022827"/>
    </source>
</evidence>
<reference evidence="7 8" key="1">
    <citation type="submission" date="2018-04" db="EMBL/GenBank/DDBJ databases">
        <title>Genomic Encyclopedia of Archaeal and Bacterial Type Strains, Phase II (KMG-II): from individual species to whole genera.</title>
        <authorList>
            <person name="Goeker M."/>
        </authorList>
    </citation>
    <scope>NUCLEOTIDE SEQUENCE [LARGE SCALE GENOMIC DNA]</scope>
    <source>
        <strain evidence="7 8">DSM 5822</strain>
    </source>
</reference>
<proteinExistence type="predicted"/>
<sequence length="406" mass="44623">MSNQVCLIIGASHAAAQLATSLRQEGWQGQITMIGDEAYLPYHRPPLSKTFLAGDKDIDDLLIRPASFYEKSAIQFIQGRVTHIDRQQQKITLNDGSQLHYDKLALCLGARVRTAGLTGENLAGVHYLRNIADIQAIKPYVVQGKRAVIMGGGYIGLETAASLKKLGMEVVVLEMAERVLQRVTAPEMSAFYTRIHQQQGVAIYTQMTVNEIVGEEQVRAVKCADGREFLADLVIIGIGVVPNVELAEQAGLEVNNGIVVDEFGQTNDANIVAAGDCANHFNAIYGRRMRLESVPNASDQAKSAAAAICGVHKPYKSLPWFWSDQYDLKLQIAGLSQSYDQVVIRGDIQHGRSFAAFYLQQGKLIAADCINRPQEFMLSKKIITENLPVNVDRLADESIPVKELIT</sequence>
<evidence type="ECO:0000256" key="1">
    <source>
        <dbReference type="ARBA" id="ARBA00001974"/>
    </source>
</evidence>
<dbReference type="EMBL" id="QAON01000003">
    <property type="protein sequence ID" value="PTQ90442.1"/>
    <property type="molecule type" value="Genomic_DNA"/>
</dbReference>
<dbReference type="InterPro" id="IPR028202">
    <property type="entry name" value="Reductase_C"/>
</dbReference>
<dbReference type="PANTHER" id="PTHR43557:SF2">
    <property type="entry name" value="RIESKE DOMAIN-CONTAINING PROTEIN-RELATED"/>
    <property type="match status" value="1"/>
</dbReference>
<dbReference type="InterPro" id="IPR050446">
    <property type="entry name" value="FAD-oxidoreductase/Apoptosis"/>
</dbReference>
<dbReference type="Gene3D" id="3.50.50.60">
    <property type="entry name" value="FAD/NAD(P)-binding domain"/>
    <property type="match status" value="2"/>
</dbReference>
<dbReference type="InterPro" id="IPR016156">
    <property type="entry name" value="FAD/NAD-linked_Rdtase_dimer_sf"/>
</dbReference>